<dbReference type="RefSeq" id="WP_100177913.1">
    <property type="nucleotide sequence ID" value="NZ_LFJC01000003.1"/>
</dbReference>
<gene>
    <name evidence="1" type="ORF">TSA1_19800</name>
</gene>
<evidence type="ECO:0000313" key="1">
    <source>
        <dbReference type="EMBL" id="PIT02746.1"/>
    </source>
</evidence>
<organism evidence="1 2">
    <name type="scientific">Bradyrhizobium nitroreducens</name>
    <dbReference type="NCBI Taxonomy" id="709803"/>
    <lineage>
        <taxon>Bacteria</taxon>
        <taxon>Pseudomonadati</taxon>
        <taxon>Pseudomonadota</taxon>
        <taxon>Alphaproteobacteria</taxon>
        <taxon>Hyphomicrobiales</taxon>
        <taxon>Nitrobacteraceae</taxon>
        <taxon>Bradyrhizobium</taxon>
    </lineage>
</organism>
<protein>
    <recommendedName>
        <fullName evidence="3">Restriction endonuclease type IV Mrr domain-containing protein</fullName>
    </recommendedName>
</protein>
<evidence type="ECO:0008006" key="3">
    <source>
        <dbReference type="Google" id="ProtNLM"/>
    </source>
</evidence>
<name>A0A2M6UDR9_9BRAD</name>
<reference evidence="1 2" key="1">
    <citation type="submission" date="2015-06" db="EMBL/GenBank/DDBJ databases">
        <title>Comparative genome analysis of nirS-carrying Bradyrhizobium sp. strains.</title>
        <authorList>
            <person name="Ishii S."/>
            <person name="Jang J."/>
            <person name="Nishizawa T."/>
            <person name="Senoo K."/>
        </authorList>
    </citation>
    <scope>NUCLEOTIDE SEQUENCE [LARGE SCALE GENOMIC DNA]</scope>
    <source>
        <strain evidence="1 2">TSA1</strain>
    </source>
</reference>
<keyword evidence="2" id="KW-1185">Reference proteome</keyword>
<dbReference type="InterPro" id="IPR011335">
    <property type="entry name" value="Restrct_endonuc-II-like"/>
</dbReference>
<dbReference type="Proteomes" id="UP000228930">
    <property type="component" value="Unassembled WGS sequence"/>
</dbReference>
<evidence type="ECO:0000313" key="2">
    <source>
        <dbReference type="Proteomes" id="UP000228930"/>
    </source>
</evidence>
<dbReference type="EMBL" id="LFJC01000003">
    <property type="protein sequence ID" value="PIT02746.1"/>
    <property type="molecule type" value="Genomic_DNA"/>
</dbReference>
<sequence>MAVVVSSDRVERVLRRELKGLGYKLSRQLGNGETGCDVIATTGGQKIKIEVVSFKSSGLAWSIDFFQGFFRVVSRLNDGATQCVIALPSHFGKGLPRRAAGYRMAWRRVGSAFPELEIWLVDVIEETIKRTSWNSWID</sequence>
<comment type="caution">
    <text evidence="1">The sequence shown here is derived from an EMBL/GenBank/DDBJ whole genome shotgun (WGS) entry which is preliminary data.</text>
</comment>
<proteinExistence type="predicted"/>
<dbReference type="SUPFAM" id="SSF52980">
    <property type="entry name" value="Restriction endonuclease-like"/>
    <property type="match status" value="1"/>
</dbReference>
<dbReference type="AlphaFoldDB" id="A0A2M6UDR9"/>
<accession>A0A2M6UDR9</accession>